<reference evidence="2" key="1">
    <citation type="submission" date="2025-08" db="UniProtKB">
        <authorList>
            <consortium name="RefSeq"/>
        </authorList>
    </citation>
    <scope>IDENTIFICATION</scope>
</reference>
<gene>
    <name evidence="2" type="primary">LOC112494319</name>
</gene>
<proteinExistence type="predicted"/>
<evidence type="ECO:0000313" key="2">
    <source>
        <dbReference type="RefSeq" id="XP_024940610.1"/>
    </source>
</evidence>
<keyword evidence="1" id="KW-1185">Reference proteome</keyword>
<dbReference type="KEGG" id="ccin:112494319"/>
<name>A0AAJ7W121_CEPCN</name>
<organism evidence="1 2">
    <name type="scientific">Cephus cinctus</name>
    <name type="common">Wheat stem sawfly</name>
    <dbReference type="NCBI Taxonomy" id="211228"/>
    <lineage>
        <taxon>Eukaryota</taxon>
        <taxon>Metazoa</taxon>
        <taxon>Ecdysozoa</taxon>
        <taxon>Arthropoda</taxon>
        <taxon>Hexapoda</taxon>
        <taxon>Insecta</taxon>
        <taxon>Pterygota</taxon>
        <taxon>Neoptera</taxon>
        <taxon>Endopterygota</taxon>
        <taxon>Hymenoptera</taxon>
        <taxon>Cephoidea</taxon>
        <taxon>Cephidae</taxon>
        <taxon>Cephus</taxon>
    </lineage>
</organism>
<dbReference type="AlphaFoldDB" id="A0AAJ7W121"/>
<protein>
    <submittedName>
        <fullName evidence="2">Uncharacterized protein LOC112494319</fullName>
    </submittedName>
</protein>
<sequence>MDIEQRQQPPRGGFVRAHTYGFTRDSTVSQGGLQTRFVNARCILAEKRDGNPIEAECELPERYRVSPISFPILNYSQLPPAATLETISSSYPSESGEIRLYSRNL</sequence>
<dbReference type="GeneID" id="112494319"/>
<dbReference type="RefSeq" id="XP_024940610.1">
    <property type="nucleotide sequence ID" value="XM_025084842.1"/>
</dbReference>
<evidence type="ECO:0000313" key="1">
    <source>
        <dbReference type="Proteomes" id="UP000694920"/>
    </source>
</evidence>
<accession>A0AAJ7W121</accession>
<dbReference type="Proteomes" id="UP000694920">
    <property type="component" value="Unplaced"/>
</dbReference>